<dbReference type="RefSeq" id="WP_013421461.1">
    <property type="nucleotide sequence ID" value="NC_014666.1"/>
</dbReference>
<evidence type="ECO:0008006" key="4">
    <source>
        <dbReference type="Google" id="ProtNLM"/>
    </source>
</evidence>
<feature type="compositionally biased region" description="Low complexity" evidence="1">
    <location>
        <begin position="146"/>
        <end position="162"/>
    </location>
</feature>
<sequence>MGYEIRRWLRVELGPKVVGLPRLVALEIADDANEITRLSYADLADLAAWTAAKDTKAVKDALLRLAAQGWEFRRAIGKGADGRPLYAVPGRKLTFWVPEGPKSVGPLKGQGPNLVGPKGPNPVTEGPNPVTEGPNPVTEGPNPVGPISSAISSAIPSKSSAADRQSAKGLDPHLTDRPVGVAAAELVESHPADPGRWTEHERHELRRQAAALLGSGIPELHVAEGLRRLAGRPDGGVGLLRNLTHDAVRGKPARRPRRERTFDPNATVSYHHQPGEEARCEVLDIEDWRQGG</sequence>
<dbReference type="Proteomes" id="UP000002484">
    <property type="component" value="Chromosome"/>
</dbReference>
<evidence type="ECO:0000313" key="2">
    <source>
        <dbReference type="EMBL" id="ADP78338.1"/>
    </source>
</evidence>
<dbReference type="HOGENOM" id="CLU_952334_0_0_11"/>
<dbReference type="KEGG" id="fri:FraEuI1c_0252"/>
<proteinExistence type="predicted"/>
<name>E3J647_PSEI1</name>
<evidence type="ECO:0000256" key="1">
    <source>
        <dbReference type="SAM" id="MobiDB-lite"/>
    </source>
</evidence>
<dbReference type="AlphaFoldDB" id="E3J647"/>
<reference evidence="2 3" key="1">
    <citation type="submission" date="2010-10" db="EMBL/GenBank/DDBJ databases">
        <title>Complete sequence of Frankia sp. EuI1c.</title>
        <authorList>
            <consortium name="US DOE Joint Genome Institute"/>
            <person name="Lucas S."/>
            <person name="Copeland A."/>
            <person name="Lapidus A."/>
            <person name="Cheng J.-F."/>
            <person name="Bruce D."/>
            <person name="Goodwin L."/>
            <person name="Pitluck S."/>
            <person name="Chertkov O."/>
            <person name="Detter J.C."/>
            <person name="Han C."/>
            <person name="Tapia R."/>
            <person name="Land M."/>
            <person name="Hauser L."/>
            <person name="Jeffries C."/>
            <person name="Kyrpides N."/>
            <person name="Ivanova N."/>
            <person name="Mikhailova N."/>
            <person name="Beauchemin N."/>
            <person name="Sen A."/>
            <person name="Sur S.A."/>
            <person name="Gtari M."/>
            <person name="Wall L."/>
            <person name="Tisa L."/>
            <person name="Woyke T."/>
        </authorList>
    </citation>
    <scope>NUCLEOTIDE SEQUENCE [LARGE SCALE GENOMIC DNA]</scope>
    <source>
        <strain evidence="3">DSM 45817 / CECT 9037 / EuI1c</strain>
    </source>
</reference>
<evidence type="ECO:0000313" key="3">
    <source>
        <dbReference type="Proteomes" id="UP000002484"/>
    </source>
</evidence>
<protein>
    <recommendedName>
        <fullName evidence="4">Helix-turn-helix domain-containing protein</fullName>
    </recommendedName>
</protein>
<dbReference type="EMBL" id="CP002299">
    <property type="protein sequence ID" value="ADP78338.1"/>
    <property type="molecule type" value="Genomic_DNA"/>
</dbReference>
<dbReference type="OrthoDB" id="5197492at2"/>
<keyword evidence="3" id="KW-1185">Reference proteome</keyword>
<gene>
    <name evidence="2" type="ordered locus">FraEuI1c_0252</name>
</gene>
<dbReference type="STRING" id="298654.FraEuI1c_0252"/>
<dbReference type="InParanoid" id="E3J647"/>
<feature type="region of interest" description="Disordered" evidence="1">
    <location>
        <begin position="102"/>
        <end position="175"/>
    </location>
</feature>
<accession>E3J647</accession>
<organism evidence="2 3">
    <name type="scientific">Pseudofrankia inefficax (strain DSM 45817 / CECT 9037 / DDB 130130 / EuI1c)</name>
    <name type="common">Frankia inefficax</name>
    <dbReference type="NCBI Taxonomy" id="298654"/>
    <lineage>
        <taxon>Bacteria</taxon>
        <taxon>Bacillati</taxon>
        <taxon>Actinomycetota</taxon>
        <taxon>Actinomycetes</taxon>
        <taxon>Frankiales</taxon>
        <taxon>Frankiaceae</taxon>
        <taxon>Pseudofrankia</taxon>
    </lineage>
</organism>